<sequence length="546" mass="62363">MKELVCILVLAVFMVGCSDTESAESITSDYEYLFPLEVNKTSNKEAVIPPQCYTKHEGKHNPCMVCHQSYTFDSRPNAMSDGSLQTAYDFSDYGFKNHWQNLFEDRTDRIEKISDSKVNKYITEDNYTPLIEDLKASAWDGIIPEIENLQKGALAFDEYGFAIDGSQWVAFNYKPMPSTFWPTNGSTDDVMIRLPIDFRTSSCINMSDNKDVYIANLGLLELAIQGRDAVTIPRVDERNICDDINGDGEITNNVSRMIKRKNYFGNASDVVVRDMLYPQGTEFLHSVRYVGVNLHGDIYIPERMKELRYMVKTNDFDQLSLSSMYGNEQQEKIDGNLPTYNYKKTGSANEFGWKLLGFIEDQQGRLRIQNREETMFCMGCHKTIGTTIDQTFSFPRKVSGVNGWGYINLKGMIDAPNIIGSTDGEILNYLKAVGGGDEFRQNDEMISRWFSTDGEVLEDKINMADVYELITPSPERALKLNKAYWTIVLDQDFNHGRDANITPARNVYESIDENSPVLADKLIKKYDIRLRWEEDEKLLIDDKNGL</sequence>
<comment type="caution">
    <text evidence="1">The sequence shown here is derived from an EMBL/GenBank/DDBJ whole genome shotgun (WGS) entry which is preliminary data.</text>
</comment>
<dbReference type="AlphaFoldDB" id="A0A1Y5I1V1"/>
<protein>
    <submittedName>
        <fullName evidence="1">Uncharacterized protein</fullName>
    </submittedName>
</protein>
<proteinExistence type="predicted"/>
<name>A0A1Y5I1V1_OLEAN</name>
<dbReference type="Proteomes" id="UP000227088">
    <property type="component" value="Unassembled WGS sequence"/>
</dbReference>
<organism evidence="1 2">
    <name type="scientific">Oleispira antarctica</name>
    <dbReference type="NCBI Taxonomy" id="188908"/>
    <lineage>
        <taxon>Bacteria</taxon>
        <taxon>Pseudomonadati</taxon>
        <taxon>Pseudomonadota</taxon>
        <taxon>Gammaproteobacteria</taxon>
        <taxon>Oceanospirillales</taxon>
        <taxon>Oceanospirillaceae</taxon>
        <taxon>Oleispira</taxon>
    </lineage>
</organism>
<dbReference type="EMBL" id="MABE01000159">
    <property type="protein sequence ID" value="OUS41085.1"/>
    <property type="molecule type" value="Genomic_DNA"/>
</dbReference>
<evidence type="ECO:0000313" key="1">
    <source>
        <dbReference type="EMBL" id="OUS41085.1"/>
    </source>
</evidence>
<gene>
    <name evidence="1" type="ORF">A9R00_02760</name>
</gene>
<accession>A0A1Y5I1V1</accession>
<evidence type="ECO:0000313" key="2">
    <source>
        <dbReference type="Proteomes" id="UP000227088"/>
    </source>
</evidence>
<dbReference type="PROSITE" id="PS51257">
    <property type="entry name" value="PROKAR_LIPOPROTEIN"/>
    <property type="match status" value="1"/>
</dbReference>
<reference evidence="2" key="1">
    <citation type="journal article" date="2017" name="Proc. Natl. Acad. Sci. U.S.A.">
        <title>Simulation of Deepwater Horizon oil plume reveals substrate specialization within a complex community of hydrocarbon degraders.</title>
        <authorList>
            <person name="Hu P."/>
            <person name="Dubinsky E.A."/>
            <person name="Probst A.J."/>
            <person name="Wang J."/>
            <person name="Sieber C.M.K."/>
            <person name="Tom L.M."/>
            <person name="Gardinali P."/>
            <person name="Banfield J.F."/>
            <person name="Atlas R.M."/>
            <person name="Andersen G.L."/>
        </authorList>
    </citation>
    <scope>NUCLEOTIDE SEQUENCE [LARGE SCALE GENOMIC DNA]</scope>
</reference>